<dbReference type="EMBL" id="MU853229">
    <property type="protein sequence ID" value="KAK4123141.1"/>
    <property type="molecule type" value="Genomic_DNA"/>
</dbReference>
<accession>A0AAN6Z2R4</accession>
<gene>
    <name evidence="4" type="ORF">N657DRAFT_656446</name>
</gene>
<comment type="similarity">
    <text evidence="1">Belongs to the short-chain dehydrogenases/reductases (SDR) family.</text>
</comment>
<dbReference type="PANTHER" id="PTHR24320">
    <property type="entry name" value="RETINOL DEHYDROGENASE"/>
    <property type="match status" value="1"/>
</dbReference>
<proteinExistence type="inferred from homology"/>
<evidence type="ECO:0008006" key="6">
    <source>
        <dbReference type="Google" id="ProtNLM"/>
    </source>
</evidence>
<evidence type="ECO:0000313" key="4">
    <source>
        <dbReference type="EMBL" id="KAK4123141.1"/>
    </source>
</evidence>
<keyword evidence="3" id="KW-0560">Oxidoreductase</keyword>
<keyword evidence="2" id="KW-0521">NADP</keyword>
<evidence type="ECO:0000256" key="1">
    <source>
        <dbReference type="ARBA" id="ARBA00006484"/>
    </source>
</evidence>
<dbReference type="PANTHER" id="PTHR24320:SF236">
    <property type="entry name" value="SHORT-CHAIN DEHYDROGENASE-RELATED"/>
    <property type="match status" value="1"/>
</dbReference>
<evidence type="ECO:0000313" key="5">
    <source>
        <dbReference type="Proteomes" id="UP001302602"/>
    </source>
</evidence>
<dbReference type="Proteomes" id="UP001302602">
    <property type="component" value="Unassembled WGS sequence"/>
</dbReference>
<name>A0AAN6Z2R4_9PEZI</name>
<keyword evidence="5" id="KW-1185">Reference proteome</keyword>
<evidence type="ECO:0000256" key="3">
    <source>
        <dbReference type="ARBA" id="ARBA00023002"/>
    </source>
</evidence>
<organism evidence="4 5">
    <name type="scientific">Parathielavia appendiculata</name>
    <dbReference type="NCBI Taxonomy" id="2587402"/>
    <lineage>
        <taxon>Eukaryota</taxon>
        <taxon>Fungi</taxon>
        <taxon>Dikarya</taxon>
        <taxon>Ascomycota</taxon>
        <taxon>Pezizomycotina</taxon>
        <taxon>Sordariomycetes</taxon>
        <taxon>Sordariomycetidae</taxon>
        <taxon>Sordariales</taxon>
        <taxon>Chaetomiaceae</taxon>
        <taxon>Parathielavia</taxon>
    </lineage>
</organism>
<reference evidence="4" key="1">
    <citation type="journal article" date="2023" name="Mol. Phylogenet. Evol.">
        <title>Genome-scale phylogeny and comparative genomics of the fungal order Sordariales.</title>
        <authorList>
            <person name="Hensen N."/>
            <person name="Bonometti L."/>
            <person name="Westerberg I."/>
            <person name="Brannstrom I.O."/>
            <person name="Guillou S."/>
            <person name="Cros-Aarteil S."/>
            <person name="Calhoun S."/>
            <person name="Haridas S."/>
            <person name="Kuo A."/>
            <person name="Mondo S."/>
            <person name="Pangilinan J."/>
            <person name="Riley R."/>
            <person name="LaButti K."/>
            <person name="Andreopoulos B."/>
            <person name="Lipzen A."/>
            <person name="Chen C."/>
            <person name="Yan M."/>
            <person name="Daum C."/>
            <person name="Ng V."/>
            <person name="Clum A."/>
            <person name="Steindorff A."/>
            <person name="Ohm R.A."/>
            <person name="Martin F."/>
            <person name="Silar P."/>
            <person name="Natvig D.O."/>
            <person name="Lalanne C."/>
            <person name="Gautier V."/>
            <person name="Ament-Velasquez S.L."/>
            <person name="Kruys A."/>
            <person name="Hutchinson M.I."/>
            <person name="Powell A.J."/>
            <person name="Barry K."/>
            <person name="Miller A.N."/>
            <person name="Grigoriev I.V."/>
            <person name="Debuchy R."/>
            <person name="Gladieux P."/>
            <person name="Hiltunen Thoren M."/>
            <person name="Johannesson H."/>
        </authorList>
    </citation>
    <scope>NUCLEOTIDE SEQUENCE</scope>
    <source>
        <strain evidence="4">CBS 731.68</strain>
    </source>
</reference>
<dbReference type="RefSeq" id="XP_062646912.1">
    <property type="nucleotide sequence ID" value="XM_062794700.1"/>
</dbReference>
<evidence type="ECO:0000256" key="2">
    <source>
        <dbReference type="ARBA" id="ARBA00022857"/>
    </source>
</evidence>
<dbReference type="SUPFAM" id="SSF51735">
    <property type="entry name" value="NAD(P)-binding Rossmann-fold domains"/>
    <property type="match status" value="1"/>
</dbReference>
<dbReference type="Gene3D" id="3.40.50.720">
    <property type="entry name" value="NAD(P)-binding Rossmann-like Domain"/>
    <property type="match status" value="1"/>
</dbReference>
<dbReference type="AlphaFoldDB" id="A0AAN6Z2R4"/>
<dbReference type="GO" id="GO:0016491">
    <property type="term" value="F:oxidoreductase activity"/>
    <property type="evidence" value="ECO:0007669"/>
    <property type="project" value="UniProtKB-KW"/>
</dbReference>
<reference evidence="4" key="2">
    <citation type="submission" date="2023-05" db="EMBL/GenBank/DDBJ databases">
        <authorList>
            <consortium name="Lawrence Berkeley National Laboratory"/>
            <person name="Steindorff A."/>
            <person name="Hensen N."/>
            <person name="Bonometti L."/>
            <person name="Westerberg I."/>
            <person name="Brannstrom I.O."/>
            <person name="Guillou S."/>
            <person name="Cros-Aarteil S."/>
            <person name="Calhoun S."/>
            <person name="Haridas S."/>
            <person name="Kuo A."/>
            <person name="Mondo S."/>
            <person name="Pangilinan J."/>
            <person name="Riley R."/>
            <person name="Labutti K."/>
            <person name="Andreopoulos B."/>
            <person name="Lipzen A."/>
            <person name="Chen C."/>
            <person name="Yanf M."/>
            <person name="Daum C."/>
            <person name="Ng V."/>
            <person name="Clum A."/>
            <person name="Ohm R."/>
            <person name="Martin F."/>
            <person name="Silar P."/>
            <person name="Natvig D."/>
            <person name="Lalanne C."/>
            <person name="Gautier V."/>
            <person name="Ament-Velasquez S.L."/>
            <person name="Kruys A."/>
            <person name="Hutchinson M.I."/>
            <person name="Powell A.J."/>
            <person name="Barry K."/>
            <person name="Miller A.N."/>
            <person name="Grigoriev I.V."/>
            <person name="Debuchy R."/>
            <person name="Gladieux P."/>
            <person name="Thoren M.H."/>
            <person name="Johannesson H."/>
        </authorList>
    </citation>
    <scope>NUCLEOTIDE SEQUENCE</scope>
    <source>
        <strain evidence="4">CBS 731.68</strain>
    </source>
</reference>
<dbReference type="InterPro" id="IPR036291">
    <property type="entry name" value="NAD(P)-bd_dom_sf"/>
</dbReference>
<sequence length="280" mass="30717">MFQSQFSQFFPPKPLFTEADVGLQHSKVAKVLYRKGGRVYIAGRSEEKAREALASEASVDAFKTKESRLDILWSNANVSQPPLSSVSKQGIKLQLANCLGPFLFTQLLLSLLEITAAACASTSPGSVRVVWSSSQMMELSAPGGAIVMSEPRHPPKDDATQNYVNSKTGNYLLSAELARQQRQSHLAAPVLSFTSNPGAATTRLFRHKSWLNYLAGPLLYDARLAALKQLYADLSADIGVEQSGCFVDLLEAAKMEKNCGKGKKVREIWEFCEEMTKGYC</sequence>
<comment type="caution">
    <text evidence="4">The sequence shown here is derived from an EMBL/GenBank/DDBJ whole genome shotgun (WGS) entry which is preliminary data.</text>
</comment>
<protein>
    <recommendedName>
        <fullName evidence="6">NAD(P)-binding protein</fullName>
    </recommendedName>
</protein>
<dbReference type="GeneID" id="87831469"/>